<dbReference type="SMART" id="SM00382">
    <property type="entry name" value="AAA"/>
    <property type="match status" value="1"/>
</dbReference>
<sequence>MNDKEQFEKPSNLDKSDDVNVESTSNYELDPSVLSNPLLTETTIECTPLNEIECGKSNEKNWPLLTNSQLKVKIVKTGLSAYGEENSNSLSMHDLYRIDEEKSNIKEVKLEWKNLNYSVLTRKWCRYKSFPWFKYEHAKKVILKNQSGSIRTGELTAIIGPSGAGKSTLLECLSGRRRNNQHGEIYVYLKDETNLGKDHDVKEFEVAFIGQKDHLIGVLTVRESLLFASKLKNYKESNEIKRLVSKASNQKQKGIDYHQQVVKTVMKDLGLESCGDVLVSKCSGGQAKRLSIALELVSKPKILILDEPTSGLDSSSALQCVQLLKTLACSKNNQTATLGIIASIHQPSARVLHEFKNVYVLSCDGRCLYHGSVENLLPHLSRFGLHCPQFHNPADFLIEIATKEQGTECMDELANFERTQQIESQVEEESTQKRHKITSVVDRMTKQNFPTSRHTWLLLRRTWKNTIREPMLTWLRLLQHILVGCVSSYMYNYKIGAPSGCFDELTQAFHFNASSPLTSLEDVQSKFLRQQSVAADNAAFMFFTVLFLCFANSSATVLTFPLEMSVFVKERRNAWYSCGTYFFAKLLADTPFQIIIPIIFSGIVYTATGQLPSWWRFGLFCIICILTASISQSVGILFGIMFLEDLTAAVFMSVLSLTPFFLLGGFFTTYSGVSAVFKPITILSYCRYAFESFMVTIYGFGRCDNGIKQVSSAAKQSSLADIACLFGSRISKDSQMMATIEELRKENVTSELLQTLFTIEESCARKLVEKIDEFKSAFDHDLVDMPEARANVSSLVDDNRFNSSSYMLMHWELGDHILWKNLTILATKVTCKDYVRDLRSHKGSKLLRTAQADL</sequence>
<dbReference type="PROSITE" id="PS00211">
    <property type="entry name" value="ABC_TRANSPORTER_1"/>
    <property type="match status" value="1"/>
</dbReference>
<feature type="transmembrane region" description="Helical" evidence="10">
    <location>
        <begin position="617"/>
        <end position="643"/>
    </location>
</feature>
<dbReference type="InterPro" id="IPR050352">
    <property type="entry name" value="ABCG_transporters"/>
</dbReference>
<dbReference type="InterPro" id="IPR027417">
    <property type="entry name" value="P-loop_NTPase"/>
</dbReference>
<dbReference type="SUPFAM" id="SSF52540">
    <property type="entry name" value="P-loop containing nucleoside triphosphate hydrolases"/>
    <property type="match status" value="1"/>
</dbReference>
<evidence type="ECO:0000256" key="4">
    <source>
        <dbReference type="ARBA" id="ARBA00022692"/>
    </source>
</evidence>
<dbReference type="Proteomes" id="UP000285301">
    <property type="component" value="Unassembled WGS sequence"/>
</dbReference>
<dbReference type="GO" id="GO:0016887">
    <property type="term" value="F:ATP hydrolysis activity"/>
    <property type="evidence" value="ECO:0007669"/>
    <property type="project" value="InterPro"/>
</dbReference>
<evidence type="ECO:0000256" key="3">
    <source>
        <dbReference type="ARBA" id="ARBA00022448"/>
    </source>
</evidence>
<evidence type="ECO:0000313" key="12">
    <source>
        <dbReference type="EMBL" id="RWS11522.1"/>
    </source>
</evidence>
<feature type="transmembrane region" description="Helical" evidence="10">
    <location>
        <begin position="538"/>
        <end position="562"/>
    </location>
</feature>
<accession>A0A443R8D9</accession>
<dbReference type="InterPro" id="IPR017871">
    <property type="entry name" value="ABC_transporter-like_CS"/>
</dbReference>
<dbReference type="AlphaFoldDB" id="A0A443R8D9"/>
<dbReference type="PANTHER" id="PTHR48041">
    <property type="entry name" value="ABC TRANSPORTER G FAMILY MEMBER 28"/>
    <property type="match status" value="1"/>
</dbReference>
<dbReference type="PROSITE" id="PS50893">
    <property type="entry name" value="ABC_TRANSPORTER_2"/>
    <property type="match status" value="1"/>
</dbReference>
<dbReference type="Pfam" id="PF01061">
    <property type="entry name" value="ABC2_membrane"/>
    <property type="match status" value="1"/>
</dbReference>
<evidence type="ECO:0000313" key="13">
    <source>
        <dbReference type="Proteomes" id="UP000285301"/>
    </source>
</evidence>
<dbReference type="OrthoDB" id="9989122at2759"/>
<evidence type="ECO:0000256" key="9">
    <source>
        <dbReference type="SAM" id="MobiDB-lite"/>
    </source>
</evidence>
<feature type="transmembrane region" description="Helical" evidence="10">
    <location>
        <begin position="650"/>
        <end position="670"/>
    </location>
</feature>
<dbReference type="Gene3D" id="3.40.50.300">
    <property type="entry name" value="P-loop containing nucleotide triphosphate hydrolases"/>
    <property type="match status" value="1"/>
</dbReference>
<keyword evidence="13" id="KW-1185">Reference proteome</keyword>
<dbReference type="PANTHER" id="PTHR48041:SF118">
    <property type="entry name" value="ATP-BINDING CASSETTE TRANSPORTER (ABC TRANSPORTER) FAMILY G MEMBER 16"/>
    <property type="match status" value="1"/>
</dbReference>
<evidence type="ECO:0000256" key="1">
    <source>
        <dbReference type="ARBA" id="ARBA00004141"/>
    </source>
</evidence>
<keyword evidence="5" id="KW-0547">Nucleotide-binding</keyword>
<dbReference type="GO" id="GO:0005886">
    <property type="term" value="C:plasma membrane"/>
    <property type="evidence" value="ECO:0007669"/>
    <property type="project" value="TreeGrafter"/>
</dbReference>
<comment type="subcellular location">
    <subcellularLocation>
        <location evidence="1">Membrane</location>
        <topology evidence="1">Multi-pass membrane protein</topology>
    </subcellularLocation>
</comment>
<proteinExistence type="inferred from homology"/>
<evidence type="ECO:0000256" key="7">
    <source>
        <dbReference type="ARBA" id="ARBA00022989"/>
    </source>
</evidence>
<dbReference type="InterPro" id="IPR003439">
    <property type="entry name" value="ABC_transporter-like_ATP-bd"/>
</dbReference>
<keyword evidence="4 10" id="KW-0812">Transmembrane</keyword>
<dbReference type="STRING" id="1965070.A0A443R8D9"/>
<keyword evidence="7 10" id="KW-1133">Transmembrane helix</keyword>
<evidence type="ECO:0000256" key="5">
    <source>
        <dbReference type="ARBA" id="ARBA00022741"/>
    </source>
</evidence>
<name>A0A443R8D9_9ACAR</name>
<keyword evidence="3" id="KW-0813">Transport</keyword>
<reference evidence="12 13" key="1">
    <citation type="journal article" date="2018" name="Gigascience">
        <title>Genomes of trombidid mites reveal novel predicted allergens and laterally-transferred genes associated with secondary metabolism.</title>
        <authorList>
            <person name="Dong X."/>
            <person name="Chaisiri K."/>
            <person name="Xia D."/>
            <person name="Armstrong S.D."/>
            <person name="Fang Y."/>
            <person name="Donnelly M.J."/>
            <person name="Kadowaki T."/>
            <person name="McGarry J.W."/>
            <person name="Darby A.C."/>
            <person name="Makepeace B.L."/>
        </authorList>
    </citation>
    <scope>NUCLEOTIDE SEQUENCE [LARGE SCALE GENOMIC DNA]</scope>
    <source>
        <strain evidence="12">UoL-WK</strain>
    </source>
</reference>
<keyword evidence="8 10" id="KW-0472">Membrane</keyword>
<evidence type="ECO:0000256" key="10">
    <source>
        <dbReference type="SAM" id="Phobius"/>
    </source>
</evidence>
<dbReference type="GO" id="GO:0005524">
    <property type="term" value="F:ATP binding"/>
    <property type="evidence" value="ECO:0007669"/>
    <property type="project" value="UniProtKB-KW"/>
</dbReference>
<comment type="similarity">
    <text evidence="2">Belongs to the ABC transporter superfamily. ABCG family. Eye pigment precursor importer (TC 3.A.1.204) subfamily.</text>
</comment>
<feature type="domain" description="ABC transporter" evidence="11">
    <location>
        <begin position="125"/>
        <end position="389"/>
    </location>
</feature>
<protein>
    <submittedName>
        <fullName evidence="12">ABC transporter-like protein 12</fullName>
    </submittedName>
</protein>
<evidence type="ECO:0000256" key="2">
    <source>
        <dbReference type="ARBA" id="ARBA00005814"/>
    </source>
</evidence>
<evidence type="ECO:0000259" key="11">
    <source>
        <dbReference type="PROSITE" id="PS50893"/>
    </source>
</evidence>
<dbReference type="InterPro" id="IPR043926">
    <property type="entry name" value="ABCG_dom"/>
</dbReference>
<dbReference type="InterPro" id="IPR003593">
    <property type="entry name" value="AAA+_ATPase"/>
</dbReference>
<feature type="compositionally biased region" description="Basic and acidic residues" evidence="9">
    <location>
        <begin position="1"/>
        <end position="18"/>
    </location>
</feature>
<gene>
    <name evidence="12" type="ORF">B4U79_00923</name>
</gene>
<dbReference type="InterPro" id="IPR013525">
    <property type="entry name" value="ABC2_TM"/>
</dbReference>
<comment type="caution">
    <text evidence="12">The sequence shown here is derived from an EMBL/GenBank/DDBJ whole genome shotgun (WGS) entry which is preliminary data.</text>
</comment>
<feature type="region of interest" description="Disordered" evidence="9">
    <location>
        <begin position="1"/>
        <end position="26"/>
    </location>
</feature>
<dbReference type="Pfam" id="PF00005">
    <property type="entry name" value="ABC_tran"/>
    <property type="match status" value="1"/>
</dbReference>
<evidence type="ECO:0000256" key="8">
    <source>
        <dbReference type="ARBA" id="ARBA00023136"/>
    </source>
</evidence>
<keyword evidence="6" id="KW-0067">ATP-binding</keyword>
<feature type="transmembrane region" description="Helical" evidence="10">
    <location>
        <begin position="682"/>
        <end position="701"/>
    </location>
</feature>
<organism evidence="12 13">
    <name type="scientific">Dinothrombium tinctorium</name>
    <dbReference type="NCBI Taxonomy" id="1965070"/>
    <lineage>
        <taxon>Eukaryota</taxon>
        <taxon>Metazoa</taxon>
        <taxon>Ecdysozoa</taxon>
        <taxon>Arthropoda</taxon>
        <taxon>Chelicerata</taxon>
        <taxon>Arachnida</taxon>
        <taxon>Acari</taxon>
        <taxon>Acariformes</taxon>
        <taxon>Trombidiformes</taxon>
        <taxon>Prostigmata</taxon>
        <taxon>Anystina</taxon>
        <taxon>Parasitengona</taxon>
        <taxon>Trombidioidea</taxon>
        <taxon>Trombidiidae</taxon>
        <taxon>Dinothrombium</taxon>
    </lineage>
</organism>
<feature type="transmembrane region" description="Helical" evidence="10">
    <location>
        <begin position="582"/>
        <end position="605"/>
    </location>
</feature>
<dbReference type="GO" id="GO:0140359">
    <property type="term" value="F:ABC-type transporter activity"/>
    <property type="evidence" value="ECO:0007669"/>
    <property type="project" value="InterPro"/>
</dbReference>
<dbReference type="EMBL" id="NCKU01001671">
    <property type="protein sequence ID" value="RWS11522.1"/>
    <property type="molecule type" value="Genomic_DNA"/>
</dbReference>
<evidence type="ECO:0000256" key="6">
    <source>
        <dbReference type="ARBA" id="ARBA00022840"/>
    </source>
</evidence>
<dbReference type="Pfam" id="PF19055">
    <property type="entry name" value="ABC2_membrane_7"/>
    <property type="match status" value="1"/>
</dbReference>